<evidence type="ECO:0000256" key="1">
    <source>
        <dbReference type="ARBA" id="ARBA00008276"/>
    </source>
</evidence>
<keyword evidence="3" id="KW-0436">Ligase</keyword>
<feature type="non-terminal residue" evidence="12">
    <location>
        <position position="1"/>
    </location>
</feature>
<dbReference type="GO" id="GO:0008841">
    <property type="term" value="F:dihydrofolate synthase activity"/>
    <property type="evidence" value="ECO:0007669"/>
    <property type="project" value="TreeGrafter"/>
</dbReference>
<evidence type="ECO:0000256" key="2">
    <source>
        <dbReference type="ARBA" id="ARBA00013025"/>
    </source>
</evidence>
<evidence type="ECO:0000259" key="10">
    <source>
        <dbReference type="Pfam" id="PF02875"/>
    </source>
</evidence>
<evidence type="ECO:0000256" key="5">
    <source>
        <dbReference type="ARBA" id="ARBA00022741"/>
    </source>
</evidence>
<keyword evidence="6" id="KW-0067">ATP-binding</keyword>
<evidence type="ECO:0000313" key="13">
    <source>
        <dbReference type="Proteomes" id="UP000230956"/>
    </source>
</evidence>
<reference evidence="13" key="1">
    <citation type="submission" date="2017-09" db="EMBL/GenBank/DDBJ databases">
        <title>Depth-based differentiation of microbial function through sediment-hosted aquifers and enrichment of novel symbionts in the deep terrestrial subsurface.</title>
        <authorList>
            <person name="Probst A.J."/>
            <person name="Ladd B."/>
            <person name="Jarett J.K."/>
            <person name="Geller-Mcgrath D.E."/>
            <person name="Sieber C.M.K."/>
            <person name="Emerson J.B."/>
            <person name="Anantharaman K."/>
            <person name="Thomas B.C."/>
            <person name="Malmstrom R."/>
            <person name="Stieglmeier M."/>
            <person name="Klingl A."/>
            <person name="Woyke T."/>
            <person name="Ryan C.M."/>
            <person name="Banfield J.F."/>
        </authorList>
    </citation>
    <scope>NUCLEOTIDE SEQUENCE [LARGE SCALE GENOMIC DNA]</scope>
</reference>
<dbReference type="GO" id="GO:0005737">
    <property type="term" value="C:cytoplasm"/>
    <property type="evidence" value="ECO:0007669"/>
    <property type="project" value="TreeGrafter"/>
</dbReference>
<dbReference type="Pfam" id="PF08245">
    <property type="entry name" value="Mur_ligase_M"/>
    <property type="match status" value="1"/>
</dbReference>
<dbReference type="GO" id="GO:0046872">
    <property type="term" value="F:metal ion binding"/>
    <property type="evidence" value="ECO:0007669"/>
    <property type="project" value="UniProtKB-KW"/>
</dbReference>
<evidence type="ECO:0000256" key="7">
    <source>
        <dbReference type="ARBA" id="ARBA00022842"/>
    </source>
</evidence>
<dbReference type="InterPro" id="IPR004101">
    <property type="entry name" value="Mur_ligase_C"/>
</dbReference>
<comment type="catalytic activity">
    <reaction evidence="9">
        <text>(6S)-5,6,7,8-tetrahydrofolyl-(gamma-L-Glu)(n) + L-glutamate + ATP = (6S)-5,6,7,8-tetrahydrofolyl-(gamma-L-Glu)(n+1) + ADP + phosphate + H(+)</text>
        <dbReference type="Rhea" id="RHEA:10580"/>
        <dbReference type="Rhea" id="RHEA-COMP:14738"/>
        <dbReference type="Rhea" id="RHEA-COMP:14740"/>
        <dbReference type="ChEBI" id="CHEBI:15378"/>
        <dbReference type="ChEBI" id="CHEBI:29985"/>
        <dbReference type="ChEBI" id="CHEBI:30616"/>
        <dbReference type="ChEBI" id="CHEBI:43474"/>
        <dbReference type="ChEBI" id="CHEBI:141005"/>
        <dbReference type="ChEBI" id="CHEBI:456216"/>
        <dbReference type="EC" id="6.3.2.17"/>
    </reaction>
</comment>
<name>A0A2M7T8Y7_9ACTN</name>
<protein>
    <recommendedName>
        <fullName evidence="2">tetrahydrofolate synthase</fullName>
        <ecNumber evidence="2">6.3.2.17</ecNumber>
    </recommendedName>
    <alternativeName>
        <fullName evidence="8">Tetrahydrofolylpolyglutamate synthase</fullName>
    </alternativeName>
</protein>
<evidence type="ECO:0000256" key="6">
    <source>
        <dbReference type="ARBA" id="ARBA00022840"/>
    </source>
</evidence>
<gene>
    <name evidence="12" type="ORF">COY37_03945</name>
</gene>
<keyword evidence="4" id="KW-0479">Metal-binding</keyword>
<dbReference type="AlphaFoldDB" id="A0A2M7T8Y7"/>
<dbReference type="InterPro" id="IPR013221">
    <property type="entry name" value="Mur_ligase_cen"/>
</dbReference>
<feature type="domain" description="Mur ligase central" evidence="11">
    <location>
        <begin position="7"/>
        <end position="232"/>
    </location>
</feature>
<proteinExistence type="inferred from homology"/>
<feature type="domain" description="Mur ligase C-terminal" evidence="10">
    <location>
        <begin position="258"/>
        <end position="377"/>
    </location>
</feature>
<accession>A0A2M7T8Y7</accession>
<dbReference type="GO" id="GO:0005524">
    <property type="term" value="F:ATP binding"/>
    <property type="evidence" value="ECO:0007669"/>
    <property type="project" value="UniProtKB-KW"/>
</dbReference>
<dbReference type="InterPro" id="IPR001645">
    <property type="entry name" value="Folylpolyglutamate_synth"/>
</dbReference>
<dbReference type="PANTHER" id="PTHR11136">
    <property type="entry name" value="FOLYLPOLYGLUTAMATE SYNTHASE-RELATED"/>
    <property type="match status" value="1"/>
</dbReference>
<evidence type="ECO:0000256" key="8">
    <source>
        <dbReference type="ARBA" id="ARBA00030592"/>
    </source>
</evidence>
<dbReference type="Gene3D" id="3.90.190.20">
    <property type="entry name" value="Mur ligase, C-terminal domain"/>
    <property type="match status" value="1"/>
</dbReference>
<evidence type="ECO:0000256" key="3">
    <source>
        <dbReference type="ARBA" id="ARBA00022598"/>
    </source>
</evidence>
<dbReference type="EMBL" id="PFNG01000092">
    <property type="protein sequence ID" value="PIZ40401.1"/>
    <property type="molecule type" value="Genomic_DNA"/>
</dbReference>
<organism evidence="12 13">
    <name type="scientific">Candidatus Aquicultor secundus</name>
    <dbReference type="NCBI Taxonomy" id="1973895"/>
    <lineage>
        <taxon>Bacteria</taxon>
        <taxon>Bacillati</taxon>
        <taxon>Actinomycetota</taxon>
        <taxon>Candidatus Aquicultoria</taxon>
        <taxon>Candidatus Aquicultorales</taxon>
        <taxon>Candidatus Aquicultoraceae</taxon>
        <taxon>Candidatus Aquicultor</taxon>
    </lineage>
</organism>
<comment type="similarity">
    <text evidence="1">Belongs to the folylpolyglutamate synthase family.</text>
</comment>
<dbReference type="SUPFAM" id="SSF53623">
    <property type="entry name" value="MurD-like peptide ligases, catalytic domain"/>
    <property type="match status" value="1"/>
</dbReference>
<dbReference type="PROSITE" id="PS01012">
    <property type="entry name" value="FOLYLPOLYGLU_SYNT_2"/>
    <property type="match status" value="1"/>
</dbReference>
<dbReference type="InterPro" id="IPR036565">
    <property type="entry name" value="Mur-like_cat_sf"/>
</dbReference>
<evidence type="ECO:0000313" key="12">
    <source>
        <dbReference type="EMBL" id="PIZ40401.1"/>
    </source>
</evidence>
<dbReference type="EC" id="6.3.2.17" evidence="2"/>
<evidence type="ECO:0000256" key="9">
    <source>
        <dbReference type="ARBA" id="ARBA00047493"/>
    </source>
</evidence>
<evidence type="ECO:0000256" key="4">
    <source>
        <dbReference type="ARBA" id="ARBA00022723"/>
    </source>
</evidence>
<keyword evidence="5" id="KW-0547">Nucleotide-binding</keyword>
<dbReference type="InterPro" id="IPR036615">
    <property type="entry name" value="Mur_ligase_C_dom_sf"/>
</dbReference>
<dbReference type="InterPro" id="IPR018109">
    <property type="entry name" value="Folylpolyglutamate_synth_CS"/>
</dbReference>
<dbReference type="PANTHER" id="PTHR11136:SF0">
    <property type="entry name" value="DIHYDROFOLATE SYNTHETASE-RELATED"/>
    <property type="match status" value="1"/>
</dbReference>
<dbReference type="SUPFAM" id="SSF53244">
    <property type="entry name" value="MurD-like peptide ligases, peptide-binding domain"/>
    <property type="match status" value="1"/>
</dbReference>
<dbReference type="Pfam" id="PF02875">
    <property type="entry name" value="Mur_ligase_C"/>
    <property type="match status" value="1"/>
</dbReference>
<dbReference type="Proteomes" id="UP000230956">
    <property type="component" value="Unassembled WGS sequence"/>
</dbReference>
<keyword evidence="7" id="KW-0460">Magnesium</keyword>
<dbReference type="NCBIfam" id="TIGR01499">
    <property type="entry name" value="folC"/>
    <property type="match status" value="1"/>
</dbReference>
<dbReference type="PROSITE" id="PS01011">
    <property type="entry name" value="FOLYLPOLYGLU_SYNT_1"/>
    <property type="match status" value="1"/>
</dbReference>
<dbReference type="PIRSF" id="PIRSF001563">
    <property type="entry name" value="Folylpolyglu_synth"/>
    <property type="match status" value="1"/>
</dbReference>
<dbReference type="RefSeq" id="WP_286976239.1">
    <property type="nucleotide sequence ID" value="NZ_PFNG01000092.1"/>
</dbReference>
<evidence type="ECO:0000259" key="11">
    <source>
        <dbReference type="Pfam" id="PF08245"/>
    </source>
</evidence>
<dbReference type="GO" id="GO:0004326">
    <property type="term" value="F:tetrahydrofolylpolyglutamate synthase activity"/>
    <property type="evidence" value="ECO:0007669"/>
    <property type="project" value="UniProtKB-EC"/>
</dbReference>
<sequence length="403" mass="43732">TYPTIQITGTNGKTSTTWMTGKLLSAAGLKTGCYTSPHLHTYRERFSIDSEMISEDDFAATLTGIMPALDKVKEEYGELTEFEILTAMAFYYFAVSRVDVAVFEVGLGGRWDATSVVRPKVAAITGISLDHTDRLGNTVEEIAWDKAHIIKEGATAVIGDVPVGALKVIEERCALVGAPMRLFERDFGPRDVSIVKNEGPRFSINGLHASYRNIPLPVFGGYQVLNFTVAIEILEAFKGQKIEAGVIDNAVMGLICPGRFELVAKDPLVVLDGAHNPEGIGMVVHGLPQAFAYKNLIVILSVSSDKDIEQMLSILMNEASILVLSQNNSYRSASASQLNDVASHIGNSYIIEPDLEKAIDTAIAKASTEDLVCVTGSLYTVADAREILLRRKDLASKESAVRM</sequence>
<comment type="caution">
    <text evidence="12">The sequence shown here is derived from an EMBL/GenBank/DDBJ whole genome shotgun (WGS) entry which is preliminary data.</text>
</comment>
<dbReference type="Gene3D" id="3.40.1190.10">
    <property type="entry name" value="Mur-like, catalytic domain"/>
    <property type="match status" value="1"/>
</dbReference>